<dbReference type="HOGENOM" id="CLU_1917540_0_0_1"/>
<name>A0A0B4GLB7_METGA</name>
<dbReference type="EMBL" id="AZNH01000014">
    <property type="protein sequence ID" value="KID87930.1"/>
    <property type="molecule type" value="Genomic_DNA"/>
</dbReference>
<dbReference type="Proteomes" id="UP000031192">
    <property type="component" value="Unassembled WGS sequence"/>
</dbReference>
<evidence type="ECO:0000313" key="2">
    <source>
        <dbReference type="Proteomes" id="UP000031192"/>
    </source>
</evidence>
<proteinExistence type="predicted"/>
<keyword evidence="2" id="KW-1185">Reference proteome</keyword>
<gene>
    <name evidence="1" type="ORF">MGU_05168</name>
</gene>
<protein>
    <submittedName>
        <fullName evidence="1">Uncharacterized protein</fullName>
    </submittedName>
</protein>
<accession>A0A0B4GLB7</accession>
<evidence type="ECO:0000313" key="1">
    <source>
        <dbReference type="EMBL" id="KID87930.1"/>
    </source>
</evidence>
<reference evidence="1 2" key="1">
    <citation type="journal article" date="2014" name="Proc. Natl. Acad. Sci. U.S.A.">
        <title>Trajectory and genomic determinants of fungal-pathogen speciation and host adaptation.</title>
        <authorList>
            <person name="Hu X."/>
            <person name="Xiao G."/>
            <person name="Zheng P."/>
            <person name="Shang Y."/>
            <person name="Su Y."/>
            <person name="Zhang X."/>
            <person name="Liu X."/>
            <person name="Zhan S."/>
            <person name="St Leger R.J."/>
            <person name="Wang C."/>
        </authorList>
    </citation>
    <scope>NUCLEOTIDE SEQUENCE [LARGE SCALE GENOMIC DNA]</scope>
    <source>
        <strain evidence="1 2">ARSEF 977</strain>
    </source>
</reference>
<organism evidence="1 2">
    <name type="scientific">Metarhizium guizhouense (strain ARSEF 977)</name>
    <dbReference type="NCBI Taxonomy" id="1276136"/>
    <lineage>
        <taxon>Eukaryota</taxon>
        <taxon>Fungi</taxon>
        <taxon>Dikarya</taxon>
        <taxon>Ascomycota</taxon>
        <taxon>Pezizomycotina</taxon>
        <taxon>Sordariomycetes</taxon>
        <taxon>Hypocreomycetidae</taxon>
        <taxon>Hypocreales</taxon>
        <taxon>Clavicipitaceae</taxon>
        <taxon>Metarhizium</taxon>
    </lineage>
</organism>
<dbReference type="OrthoDB" id="10403929at2759"/>
<sequence>MNNQFSVAGVKPLSNEALNKVITGYWVEFKMENLTGRHNVLANVGEEDPKKLWIEIQEYVFGAYGQERVRASLECGYLFLIIDTTDYRGKGVPARPEPSGENDHLQIHYLRKRAMIKALVESEDQWNKWFCK</sequence>
<comment type="caution">
    <text evidence="1">The sequence shown here is derived from an EMBL/GenBank/DDBJ whole genome shotgun (WGS) entry which is preliminary data.</text>
</comment>
<dbReference type="AlphaFoldDB" id="A0A0B4GLB7"/>